<feature type="transmembrane region" description="Helical" evidence="6">
    <location>
        <begin position="362"/>
        <end position="380"/>
    </location>
</feature>
<evidence type="ECO:0000313" key="9">
    <source>
        <dbReference type="EMBL" id="RMY21428.1"/>
    </source>
</evidence>
<comment type="caution">
    <text evidence="8">The sequence shown here is derived from an EMBL/GenBank/DDBJ whole genome shotgun (WGS) entry which is preliminary data.</text>
</comment>
<feature type="transmembrane region" description="Helical" evidence="6">
    <location>
        <begin position="185"/>
        <end position="206"/>
    </location>
</feature>
<evidence type="ECO:0000313" key="10">
    <source>
        <dbReference type="Proteomes" id="UP000271337"/>
    </source>
</evidence>
<keyword evidence="4 6" id="KW-0472">Membrane</keyword>
<accession>A0A3M6XJS6</accession>
<dbReference type="InterPro" id="IPR020846">
    <property type="entry name" value="MFS_dom"/>
</dbReference>
<dbReference type="Proteomes" id="UP000271337">
    <property type="component" value="Unassembled WGS sequence"/>
</dbReference>
<evidence type="ECO:0000313" key="11">
    <source>
        <dbReference type="Proteomes" id="UP000276864"/>
    </source>
</evidence>
<dbReference type="InterPro" id="IPR011701">
    <property type="entry name" value="MFS"/>
</dbReference>
<dbReference type="EMBL" id="QWIL01003142">
    <property type="protein sequence ID" value="RMX90798.1"/>
    <property type="molecule type" value="Genomic_DNA"/>
</dbReference>
<dbReference type="Pfam" id="PF07690">
    <property type="entry name" value="MFS_1"/>
    <property type="match status" value="1"/>
</dbReference>
<protein>
    <recommendedName>
        <fullName evidence="7">Major facilitator superfamily (MFS) profile domain-containing protein</fullName>
    </recommendedName>
</protein>
<evidence type="ECO:0000259" key="7">
    <source>
        <dbReference type="PROSITE" id="PS50850"/>
    </source>
</evidence>
<dbReference type="FunFam" id="1.20.1720.10:FF:000012">
    <property type="entry name" value="MFS toxin efflux pump (AflT)"/>
    <property type="match status" value="1"/>
</dbReference>
<feature type="domain" description="Major facilitator superfamily (MFS) profile" evidence="7">
    <location>
        <begin position="59"/>
        <end position="546"/>
    </location>
</feature>
<dbReference type="VEuPathDB" id="FungiDB:BTJ68_06772"/>
<dbReference type="AlphaFoldDB" id="A0A3M6XJS6"/>
<feature type="compositionally biased region" description="Basic and acidic residues" evidence="5">
    <location>
        <begin position="15"/>
        <end position="25"/>
    </location>
</feature>
<evidence type="ECO:0000313" key="8">
    <source>
        <dbReference type="EMBL" id="RMX90798.1"/>
    </source>
</evidence>
<comment type="subcellular location">
    <subcellularLocation>
        <location evidence="1">Membrane</location>
        <topology evidence="1">Multi-pass membrane protein</topology>
    </subcellularLocation>
</comment>
<evidence type="ECO:0000256" key="2">
    <source>
        <dbReference type="ARBA" id="ARBA00022692"/>
    </source>
</evidence>
<feature type="transmembrane region" description="Helical" evidence="6">
    <location>
        <begin position="415"/>
        <end position="437"/>
    </location>
</feature>
<dbReference type="CDD" id="cd17502">
    <property type="entry name" value="MFS_Azr1_MDR_like"/>
    <property type="match status" value="1"/>
</dbReference>
<feature type="region of interest" description="Disordered" evidence="5">
    <location>
        <begin position="551"/>
        <end position="573"/>
    </location>
</feature>
<dbReference type="FunFam" id="1.20.1250.20:FF:000196">
    <property type="entry name" value="MFS toxin efflux pump (AflT)"/>
    <property type="match status" value="1"/>
</dbReference>
<proteinExistence type="predicted"/>
<dbReference type="Gene3D" id="1.20.1250.20">
    <property type="entry name" value="MFS general substrate transporter like domains"/>
    <property type="match status" value="1"/>
</dbReference>
<dbReference type="PROSITE" id="PS50850">
    <property type="entry name" value="MFS"/>
    <property type="match status" value="1"/>
</dbReference>
<feature type="transmembrane region" description="Helical" evidence="6">
    <location>
        <begin position="96"/>
        <end position="116"/>
    </location>
</feature>
<sequence>MPGFTATTCRHSIDMHSDQASREIQDGNPIPKSKDERSPASTGPIPLDEYPPTREVVVVVIAILLALFLNALDRTIVATAIPAITNEFDSLQDIGWYGSAYMLTASCLQLLFGRIYTFYTPKYVFLTLIGLFEVGSAICGAAPNSVAFIVGRAIAGMGSAGITSGGVILMLSIIPLAKRPKYQGLYGAVFGLASVIGPLLGGAFTTKVSWRWCFYINLPIGGLAMFIILLILKPAPPQFQRLTFKQKVTRLDMLGELFLVPCVICLLLALQWGGSTYSWSDGRIIALLVVFGVLFLAFVLVQCLMQSSGTLPLSVISNRSIIAGIMFNFCFSSAMMALVYWIPTWFQAIKGTSPVESGIDTIPLVLSLVVASILAGQAVGRIGYYTPFAMASAIIMPIGAGLISTWTVHTGSPKWIGFQVLFGFGVGLGMQQATMAAQTVLRKQDVPTGVALLFFAQQLGGAIFVSVGQYVLNSKLVSGIVRLVPDLSPERILNTGATKLRRIVPAQDLQGVLVAYNSALRQVFVVATAMACLAALGAFSLEWRSVKAKEGSGGKLTHGASETGRKTVSGNEA</sequence>
<gene>
    <name evidence="9" type="ORF">D0866_12257</name>
    <name evidence="8" type="ORF">D0867_15222</name>
</gene>
<dbReference type="Proteomes" id="UP000276864">
    <property type="component" value="Unassembled WGS sequence"/>
</dbReference>
<dbReference type="Gene3D" id="1.20.1720.10">
    <property type="entry name" value="Multidrug resistance protein D"/>
    <property type="match status" value="1"/>
</dbReference>
<feature type="transmembrane region" description="Helical" evidence="6">
    <location>
        <begin position="321"/>
        <end position="342"/>
    </location>
</feature>
<dbReference type="SUPFAM" id="SSF103473">
    <property type="entry name" value="MFS general substrate transporter"/>
    <property type="match status" value="1"/>
</dbReference>
<evidence type="ECO:0000256" key="5">
    <source>
        <dbReference type="SAM" id="MobiDB-lite"/>
    </source>
</evidence>
<dbReference type="GO" id="GO:0005886">
    <property type="term" value="C:plasma membrane"/>
    <property type="evidence" value="ECO:0007669"/>
    <property type="project" value="TreeGrafter"/>
</dbReference>
<reference evidence="10 11" key="1">
    <citation type="journal article" date="2018" name="BMC Genomics">
        <title>Genomic evidence for intraspecific hybridization in a clonal and extremely halotolerant yeast.</title>
        <authorList>
            <person name="Gostincar C."/>
            <person name="Stajich J.E."/>
            <person name="Zupancic J."/>
            <person name="Zalar P."/>
            <person name="Gunde-Cimerman N."/>
        </authorList>
    </citation>
    <scope>NUCLEOTIDE SEQUENCE [LARGE SCALE GENOMIC DNA]</scope>
    <source>
        <strain evidence="9 11">EXF-6651</strain>
        <strain evidence="8 10">EXF-6669</strain>
    </source>
</reference>
<evidence type="ECO:0000256" key="1">
    <source>
        <dbReference type="ARBA" id="ARBA00004141"/>
    </source>
</evidence>
<evidence type="ECO:0000256" key="4">
    <source>
        <dbReference type="ARBA" id="ARBA00023136"/>
    </source>
</evidence>
<evidence type="ECO:0000256" key="3">
    <source>
        <dbReference type="ARBA" id="ARBA00022989"/>
    </source>
</evidence>
<feature type="transmembrane region" description="Helical" evidence="6">
    <location>
        <begin position="212"/>
        <end position="232"/>
    </location>
</feature>
<evidence type="ECO:0000256" key="6">
    <source>
        <dbReference type="SAM" id="Phobius"/>
    </source>
</evidence>
<dbReference type="PANTHER" id="PTHR23501:SF201">
    <property type="entry name" value="MFS AFLATOXIN EFFLUX PUMP"/>
    <property type="match status" value="1"/>
</dbReference>
<dbReference type="InterPro" id="IPR036259">
    <property type="entry name" value="MFS_trans_sf"/>
</dbReference>
<dbReference type="EMBL" id="QWIM01001774">
    <property type="protein sequence ID" value="RMY21428.1"/>
    <property type="molecule type" value="Genomic_DNA"/>
</dbReference>
<feature type="transmembrane region" description="Helical" evidence="6">
    <location>
        <begin position="56"/>
        <end position="84"/>
    </location>
</feature>
<feature type="region of interest" description="Disordered" evidence="5">
    <location>
        <begin position="15"/>
        <end position="47"/>
    </location>
</feature>
<keyword evidence="2 6" id="KW-0812">Transmembrane</keyword>
<dbReference type="OrthoDB" id="10021397at2759"/>
<feature type="transmembrane region" description="Helical" evidence="6">
    <location>
        <begin position="449"/>
        <end position="472"/>
    </location>
</feature>
<feature type="transmembrane region" description="Helical" evidence="6">
    <location>
        <begin position="253"/>
        <end position="272"/>
    </location>
</feature>
<keyword evidence="3 6" id="KW-1133">Transmembrane helix</keyword>
<organism evidence="8 10">
    <name type="scientific">Hortaea werneckii</name>
    <name type="common">Black yeast</name>
    <name type="synonym">Cladosporium werneckii</name>
    <dbReference type="NCBI Taxonomy" id="91943"/>
    <lineage>
        <taxon>Eukaryota</taxon>
        <taxon>Fungi</taxon>
        <taxon>Dikarya</taxon>
        <taxon>Ascomycota</taxon>
        <taxon>Pezizomycotina</taxon>
        <taxon>Dothideomycetes</taxon>
        <taxon>Dothideomycetidae</taxon>
        <taxon>Mycosphaerellales</taxon>
        <taxon>Teratosphaeriaceae</taxon>
        <taxon>Hortaea</taxon>
    </lineage>
</organism>
<dbReference type="GO" id="GO:0022857">
    <property type="term" value="F:transmembrane transporter activity"/>
    <property type="evidence" value="ECO:0007669"/>
    <property type="project" value="InterPro"/>
</dbReference>
<name>A0A3M6XJS6_HORWE</name>
<feature type="transmembrane region" description="Helical" evidence="6">
    <location>
        <begin position="284"/>
        <end position="301"/>
    </location>
</feature>
<dbReference type="PANTHER" id="PTHR23501">
    <property type="entry name" value="MAJOR FACILITATOR SUPERFAMILY"/>
    <property type="match status" value="1"/>
</dbReference>
<feature type="transmembrane region" description="Helical" evidence="6">
    <location>
        <begin position="149"/>
        <end position="173"/>
    </location>
</feature>
<feature type="transmembrane region" description="Helical" evidence="6">
    <location>
        <begin position="519"/>
        <end position="539"/>
    </location>
</feature>
<feature type="transmembrane region" description="Helical" evidence="6">
    <location>
        <begin position="387"/>
        <end position="409"/>
    </location>
</feature>
<feature type="transmembrane region" description="Helical" evidence="6">
    <location>
        <begin position="123"/>
        <end position="143"/>
    </location>
</feature>